<reference evidence="7" key="1">
    <citation type="journal article" date="2019" name="Int. J. Syst. Evol. Microbiol.">
        <title>The Global Catalogue of Microorganisms (GCM) 10K type strain sequencing project: providing services to taxonomists for standard genome sequencing and annotation.</title>
        <authorList>
            <consortium name="The Broad Institute Genomics Platform"/>
            <consortium name="The Broad Institute Genome Sequencing Center for Infectious Disease"/>
            <person name="Wu L."/>
            <person name="Ma J."/>
        </authorList>
    </citation>
    <scope>NUCLEOTIDE SEQUENCE [LARGE SCALE GENOMIC DNA]</scope>
    <source>
        <strain evidence="7">JCM 17839</strain>
    </source>
</reference>
<name>A0ABP8PGM3_9MICO</name>
<dbReference type="InterPro" id="IPR032808">
    <property type="entry name" value="DoxX"/>
</dbReference>
<sequence>MGVIVWIATGLLSVVFVLTGAIKLVRTSEQLAAWGLGWTEDFAPVAVKLIGVAEILGVAGLIIGGLVPVLAWAAPAAAIGLALLMIGAVITHARRREWKNIVLNVALLALAVFVAVARLVG</sequence>
<evidence type="ECO:0000313" key="7">
    <source>
        <dbReference type="Proteomes" id="UP001500731"/>
    </source>
</evidence>
<comment type="caution">
    <text evidence="6">The sequence shown here is derived from an EMBL/GenBank/DDBJ whole genome shotgun (WGS) entry which is preliminary data.</text>
</comment>
<evidence type="ECO:0000256" key="4">
    <source>
        <dbReference type="ARBA" id="ARBA00023136"/>
    </source>
</evidence>
<dbReference type="RefSeq" id="WP_345187321.1">
    <property type="nucleotide sequence ID" value="NZ_BAABGP010000017.1"/>
</dbReference>
<dbReference type="Proteomes" id="UP001500731">
    <property type="component" value="Unassembled WGS sequence"/>
</dbReference>
<keyword evidence="2 5" id="KW-0812">Transmembrane</keyword>
<feature type="transmembrane region" description="Helical" evidence="5">
    <location>
        <begin position="101"/>
        <end position="120"/>
    </location>
</feature>
<evidence type="ECO:0000313" key="6">
    <source>
        <dbReference type="EMBL" id="GAA4487152.1"/>
    </source>
</evidence>
<feature type="transmembrane region" description="Helical" evidence="5">
    <location>
        <begin position="45"/>
        <end position="63"/>
    </location>
</feature>
<keyword evidence="4 5" id="KW-0472">Membrane</keyword>
<evidence type="ECO:0000256" key="1">
    <source>
        <dbReference type="ARBA" id="ARBA00004141"/>
    </source>
</evidence>
<evidence type="ECO:0000256" key="2">
    <source>
        <dbReference type="ARBA" id="ARBA00022692"/>
    </source>
</evidence>
<evidence type="ECO:0000256" key="5">
    <source>
        <dbReference type="SAM" id="Phobius"/>
    </source>
</evidence>
<gene>
    <name evidence="6" type="ORF">GCM10023171_24380</name>
</gene>
<organism evidence="6 7">
    <name type="scientific">Microbacterium panaciterrae</name>
    <dbReference type="NCBI Taxonomy" id="985759"/>
    <lineage>
        <taxon>Bacteria</taxon>
        <taxon>Bacillati</taxon>
        <taxon>Actinomycetota</taxon>
        <taxon>Actinomycetes</taxon>
        <taxon>Micrococcales</taxon>
        <taxon>Microbacteriaceae</taxon>
        <taxon>Microbacterium</taxon>
    </lineage>
</organism>
<proteinExistence type="predicted"/>
<dbReference type="Pfam" id="PF13564">
    <property type="entry name" value="DoxX_2"/>
    <property type="match status" value="1"/>
</dbReference>
<keyword evidence="3 5" id="KW-1133">Transmembrane helix</keyword>
<protein>
    <submittedName>
        <fullName evidence="6">DoxX family protein</fullName>
    </submittedName>
</protein>
<feature type="transmembrane region" description="Helical" evidence="5">
    <location>
        <begin position="69"/>
        <end position="89"/>
    </location>
</feature>
<keyword evidence="7" id="KW-1185">Reference proteome</keyword>
<evidence type="ECO:0000256" key="3">
    <source>
        <dbReference type="ARBA" id="ARBA00022989"/>
    </source>
</evidence>
<feature type="transmembrane region" description="Helical" evidence="5">
    <location>
        <begin position="6"/>
        <end position="25"/>
    </location>
</feature>
<accession>A0ABP8PGM3</accession>
<comment type="subcellular location">
    <subcellularLocation>
        <location evidence="1">Membrane</location>
        <topology evidence="1">Multi-pass membrane protein</topology>
    </subcellularLocation>
</comment>
<dbReference type="EMBL" id="BAABGP010000017">
    <property type="protein sequence ID" value="GAA4487152.1"/>
    <property type="molecule type" value="Genomic_DNA"/>
</dbReference>